<dbReference type="Proteomes" id="UP000662637">
    <property type="component" value="Unassembled WGS sequence"/>
</dbReference>
<reference evidence="2 3" key="1">
    <citation type="submission" date="2019-04" db="EMBL/GenBank/DDBJ databases">
        <authorList>
            <person name="Alioto T."/>
            <person name="Alioto T."/>
        </authorList>
    </citation>
    <scope>NUCLEOTIDE SEQUENCE [LARGE SCALE GENOMIC DNA]</scope>
</reference>
<name>A0A5E4CS55_MARMO</name>
<reference evidence="1" key="2">
    <citation type="submission" date="2020-08" db="EMBL/GenBank/DDBJ databases">
        <authorList>
            <person name="Shumante A."/>
            <person name="Zimin A.V."/>
            <person name="Puiu D."/>
            <person name="Salzberg S.L."/>
        </authorList>
    </citation>
    <scope>NUCLEOTIDE SEQUENCE</scope>
    <source>
        <strain evidence="1">WC2-LM</strain>
        <tissue evidence="1">Liver</tissue>
    </source>
</reference>
<evidence type="ECO:0000313" key="1">
    <source>
        <dbReference type="EMBL" id="KAF7474798.1"/>
    </source>
</evidence>
<protein>
    <submittedName>
        <fullName evidence="2">Uncharacterized protein</fullName>
    </submittedName>
</protein>
<keyword evidence="3" id="KW-1185">Reference proteome</keyword>
<dbReference type="AlphaFoldDB" id="A0A5E4CS55"/>
<gene>
    <name evidence="1" type="ORF">GHT09_014410</name>
    <name evidence="2" type="ORF">MONAX_5E018766</name>
</gene>
<organism evidence="2 3">
    <name type="scientific">Marmota monax</name>
    <name type="common">Woodchuck</name>
    <dbReference type="NCBI Taxonomy" id="9995"/>
    <lineage>
        <taxon>Eukaryota</taxon>
        <taxon>Metazoa</taxon>
        <taxon>Chordata</taxon>
        <taxon>Craniata</taxon>
        <taxon>Vertebrata</taxon>
        <taxon>Euteleostomi</taxon>
        <taxon>Mammalia</taxon>
        <taxon>Eutheria</taxon>
        <taxon>Euarchontoglires</taxon>
        <taxon>Glires</taxon>
        <taxon>Rodentia</taxon>
        <taxon>Sciuromorpha</taxon>
        <taxon>Sciuridae</taxon>
        <taxon>Xerinae</taxon>
        <taxon>Marmotini</taxon>
        <taxon>Marmota</taxon>
    </lineage>
</organism>
<evidence type="ECO:0000313" key="2">
    <source>
        <dbReference type="EMBL" id="VTJ84637.1"/>
    </source>
</evidence>
<proteinExistence type="predicted"/>
<dbReference type="EMBL" id="CABDUW010001917">
    <property type="protein sequence ID" value="VTJ84637.1"/>
    <property type="molecule type" value="Genomic_DNA"/>
</dbReference>
<accession>A0A5E4CS55</accession>
<evidence type="ECO:0000313" key="3">
    <source>
        <dbReference type="Proteomes" id="UP000335636"/>
    </source>
</evidence>
<dbReference type="EMBL" id="WJEC01003649">
    <property type="protein sequence ID" value="KAF7474798.1"/>
    <property type="molecule type" value="Genomic_DNA"/>
</dbReference>
<dbReference type="Proteomes" id="UP000335636">
    <property type="component" value="Unassembled WGS sequence"/>
</dbReference>
<sequence>MPGGLFSGQGCHYLCCYSEVAATDAWRSLLQSAATCTATANTAATQKSWNSSSRVLLPMHCCHCRLYCHRYSHRQHGCCTTEIAWMMLPPQAQLQLLLTHHLLPPPTITTTATTT</sequence>